<gene>
    <name evidence="2" type="ORF">UTRI_00193</name>
</gene>
<organism evidence="2 3">
    <name type="scientific">Ustilago trichophora</name>
    <dbReference type="NCBI Taxonomy" id="86804"/>
    <lineage>
        <taxon>Eukaryota</taxon>
        <taxon>Fungi</taxon>
        <taxon>Dikarya</taxon>
        <taxon>Basidiomycota</taxon>
        <taxon>Ustilaginomycotina</taxon>
        <taxon>Ustilaginomycetes</taxon>
        <taxon>Ustilaginales</taxon>
        <taxon>Ustilaginaceae</taxon>
        <taxon>Ustilago</taxon>
    </lineage>
</organism>
<dbReference type="Proteomes" id="UP000324022">
    <property type="component" value="Unassembled WGS sequence"/>
</dbReference>
<proteinExistence type="predicted"/>
<evidence type="ECO:0000256" key="1">
    <source>
        <dbReference type="SAM" id="MobiDB-lite"/>
    </source>
</evidence>
<evidence type="ECO:0000313" key="2">
    <source>
        <dbReference type="EMBL" id="SPO20717.1"/>
    </source>
</evidence>
<dbReference type="AlphaFoldDB" id="A0A5C3DTI6"/>
<protein>
    <submittedName>
        <fullName evidence="2">Uncharacterized protein</fullName>
    </submittedName>
</protein>
<keyword evidence="3" id="KW-1185">Reference proteome</keyword>
<name>A0A5C3DTI6_9BASI</name>
<dbReference type="EMBL" id="OOIN01000002">
    <property type="protein sequence ID" value="SPO20717.1"/>
    <property type="molecule type" value="Genomic_DNA"/>
</dbReference>
<feature type="region of interest" description="Disordered" evidence="1">
    <location>
        <begin position="1"/>
        <end position="38"/>
    </location>
</feature>
<sequence>MIGDSKPVHCTYPRDTEQPRTQNEKTESMDSHTTNSKNWHEAVSRQLLYIQYRSTAVKGNKMRTPAILAKAPKLAIRPKSAAQFDG</sequence>
<accession>A0A5C3DTI6</accession>
<evidence type="ECO:0000313" key="3">
    <source>
        <dbReference type="Proteomes" id="UP000324022"/>
    </source>
</evidence>
<reference evidence="2 3" key="1">
    <citation type="submission" date="2018-03" db="EMBL/GenBank/DDBJ databases">
        <authorList>
            <person name="Guldener U."/>
        </authorList>
    </citation>
    <scope>NUCLEOTIDE SEQUENCE [LARGE SCALE GENOMIC DNA]</scope>
    <source>
        <strain evidence="2 3">NBRC100155</strain>
    </source>
</reference>
<feature type="compositionally biased region" description="Basic and acidic residues" evidence="1">
    <location>
        <begin position="12"/>
        <end position="30"/>
    </location>
</feature>